<keyword evidence="4 7" id="KW-0418">Kinase</keyword>
<dbReference type="SUPFAM" id="SSF52540">
    <property type="entry name" value="P-loop containing nucleoside triphosphate hydrolases"/>
    <property type="match status" value="1"/>
</dbReference>
<keyword evidence="7" id="KW-0479">Metal-binding</keyword>
<evidence type="ECO:0000256" key="4">
    <source>
        <dbReference type="ARBA" id="ARBA00022777"/>
    </source>
</evidence>
<feature type="binding site" evidence="7">
    <location>
        <position position="40"/>
    </location>
    <ligand>
        <name>substrate</name>
    </ligand>
</feature>
<evidence type="ECO:0000256" key="1">
    <source>
        <dbReference type="ARBA" id="ARBA00022605"/>
    </source>
</evidence>
<comment type="subcellular location">
    <subcellularLocation>
        <location evidence="7">Cytoplasm</location>
    </subcellularLocation>
</comment>
<dbReference type="AlphaFoldDB" id="A0A542E6N0"/>
<evidence type="ECO:0000313" key="10">
    <source>
        <dbReference type="Proteomes" id="UP000317893"/>
    </source>
</evidence>
<dbReference type="Pfam" id="PF01202">
    <property type="entry name" value="SKI"/>
    <property type="match status" value="1"/>
</dbReference>
<protein>
    <recommendedName>
        <fullName evidence="7">Shikimate kinase</fullName>
        <shortName evidence="7">SK</shortName>
        <ecNumber evidence="7">2.7.1.71</ecNumber>
    </recommendedName>
</protein>
<dbReference type="GO" id="GO:0009073">
    <property type="term" value="P:aromatic amino acid family biosynthetic process"/>
    <property type="evidence" value="ECO:0007669"/>
    <property type="project" value="UniProtKB-KW"/>
</dbReference>
<dbReference type="EC" id="2.7.1.71" evidence="7"/>
<feature type="binding site" evidence="7">
    <location>
        <position position="141"/>
    </location>
    <ligand>
        <name>substrate</name>
    </ligand>
</feature>
<feature type="region of interest" description="Disordered" evidence="8">
    <location>
        <begin position="165"/>
        <end position="195"/>
    </location>
</feature>
<evidence type="ECO:0000256" key="2">
    <source>
        <dbReference type="ARBA" id="ARBA00022679"/>
    </source>
</evidence>
<dbReference type="GO" id="GO:0004765">
    <property type="term" value="F:shikimate kinase activity"/>
    <property type="evidence" value="ECO:0007669"/>
    <property type="project" value="UniProtKB-UniRule"/>
</dbReference>
<feature type="binding site" evidence="7">
    <location>
        <position position="123"/>
    </location>
    <ligand>
        <name>ATP</name>
        <dbReference type="ChEBI" id="CHEBI:30616"/>
    </ligand>
</feature>
<sequence>MSQPVADGPVVVLIGPPGSGKTVTGQALAELLGLPFEDTDERVVRTAGRSISEIFVDDGEAAFRTLERDAVAAALTESRGVVSLGGGAPIQEPVRELLAGRRVVFLDVGIADAARRVGFDGARPLLAVNPRGSWIAMMKVRRPVYEALATVRVDTAGRTPQDVAAEAAQALGLTPAPGAGSDGTEGTEGTEGTDA</sequence>
<feature type="binding site" evidence="7">
    <location>
        <position position="86"/>
    </location>
    <ligand>
        <name>substrate</name>
    </ligand>
</feature>
<reference evidence="9 10" key="1">
    <citation type="submission" date="2019-06" db="EMBL/GenBank/DDBJ databases">
        <title>Sequencing the genomes of 1000 actinobacteria strains.</title>
        <authorList>
            <person name="Klenk H.-P."/>
        </authorList>
    </citation>
    <scope>NUCLEOTIDE SEQUENCE [LARGE SCALE GENOMIC DNA]</scope>
    <source>
        <strain evidence="9 10">DSM 18607</strain>
    </source>
</reference>
<evidence type="ECO:0000256" key="3">
    <source>
        <dbReference type="ARBA" id="ARBA00022741"/>
    </source>
</evidence>
<comment type="cofactor">
    <cofactor evidence="7">
        <name>Mg(2+)</name>
        <dbReference type="ChEBI" id="CHEBI:18420"/>
    </cofactor>
    <text evidence="7">Binds 1 Mg(2+) ion per subunit.</text>
</comment>
<dbReference type="InterPro" id="IPR031322">
    <property type="entry name" value="Shikimate/glucono_kinase"/>
</dbReference>
<name>A0A542E6N0_9MICO</name>
<dbReference type="EMBL" id="VFMN01000001">
    <property type="protein sequence ID" value="TQJ10939.1"/>
    <property type="molecule type" value="Genomic_DNA"/>
</dbReference>
<dbReference type="PRINTS" id="PR01100">
    <property type="entry name" value="SHIKIMTKNASE"/>
</dbReference>
<evidence type="ECO:0000256" key="5">
    <source>
        <dbReference type="ARBA" id="ARBA00022840"/>
    </source>
</evidence>
<dbReference type="Proteomes" id="UP000317893">
    <property type="component" value="Unassembled WGS sequence"/>
</dbReference>
<keyword evidence="7" id="KW-0460">Magnesium</keyword>
<dbReference type="GO" id="GO:0005829">
    <property type="term" value="C:cytosol"/>
    <property type="evidence" value="ECO:0007669"/>
    <property type="project" value="TreeGrafter"/>
</dbReference>
<keyword evidence="7" id="KW-0963">Cytoplasm</keyword>
<feature type="binding site" evidence="7">
    <location>
        <position position="158"/>
    </location>
    <ligand>
        <name>ATP</name>
        <dbReference type="ChEBI" id="CHEBI:30616"/>
    </ligand>
</feature>
<evidence type="ECO:0000256" key="6">
    <source>
        <dbReference type="ARBA" id="ARBA00023141"/>
    </source>
</evidence>
<gene>
    <name evidence="7" type="primary">aroK</name>
    <name evidence="9" type="ORF">FB458_4083</name>
</gene>
<keyword evidence="5 7" id="KW-0067">ATP-binding</keyword>
<keyword evidence="1 7" id="KW-0028">Amino-acid biosynthesis</keyword>
<dbReference type="PANTHER" id="PTHR21087:SF16">
    <property type="entry name" value="SHIKIMATE KINASE 1, CHLOROPLASTIC"/>
    <property type="match status" value="1"/>
</dbReference>
<dbReference type="HAMAP" id="MF_00109">
    <property type="entry name" value="Shikimate_kinase"/>
    <property type="match status" value="1"/>
</dbReference>
<comment type="caution">
    <text evidence="9">The sequence shown here is derived from an EMBL/GenBank/DDBJ whole genome shotgun (WGS) entry which is preliminary data.</text>
</comment>
<dbReference type="PANTHER" id="PTHR21087">
    <property type="entry name" value="SHIKIMATE KINASE"/>
    <property type="match status" value="1"/>
</dbReference>
<comment type="similarity">
    <text evidence="7">Belongs to the shikimate kinase family.</text>
</comment>
<dbReference type="OrthoDB" id="9800332at2"/>
<dbReference type="GO" id="GO:0008652">
    <property type="term" value="P:amino acid biosynthetic process"/>
    <property type="evidence" value="ECO:0007669"/>
    <property type="project" value="UniProtKB-KW"/>
</dbReference>
<proteinExistence type="inferred from homology"/>
<keyword evidence="3 7" id="KW-0547">Nucleotide-binding</keyword>
<feature type="binding site" evidence="7">
    <location>
        <begin position="18"/>
        <end position="23"/>
    </location>
    <ligand>
        <name>ATP</name>
        <dbReference type="ChEBI" id="CHEBI:30616"/>
    </ligand>
</feature>
<dbReference type="UniPathway" id="UPA00053">
    <property type="reaction ID" value="UER00088"/>
</dbReference>
<dbReference type="GO" id="GO:0000287">
    <property type="term" value="F:magnesium ion binding"/>
    <property type="evidence" value="ECO:0007669"/>
    <property type="project" value="UniProtKB-UniRule"/>
</dbReference>
<dbReference type="InterPro" id="IPR027417">
    <property type="entry name" value="P-loop_NTPase"/>
</dbReference>
<comment type="catalytic activity">
    <reaction evidence="7">
        <text>shikimate + ATP = 3-phosphoshikimate + ADP + H(+)</text>
        <dbReference type="Rhea" id="RHEA:13121"/>
        <dbReference type="ChEBI" id="CHEBI:15378"/>
        <dbReference type="ChEBI" id="CHEBI:30616"/>
        <dbReference type="ChEBI" id="CHEBI:36208"/>
        <dbReference type="ChEBI" id="CHEBI:145989"/>
        <dbReference type="ChEBI" id="CHEBI:456216"/>
        <dbReference type="EC" id="2.7.1.71"/>
    </reaction>
</comment>
<feature type="binding site" evidence="7">
    <location>
        <position position="64"/>
    </location>
    <ligand>
        <name>substrate</name>
    </ligand>
</feature>
<feature type="binding site" evidence="7">
    <location>
        <position position="22"/>
    </location>
    <ligand>
        <name>Mg(2+)</name>
        <dbReference type="ChEBI" id="CHEBI:18420"/>
    </ligand>
</feature>
<keyword evidence="2 7" id="KW-0808">Transferase</keyword>
<dbReference type="Gene3D" id="3.40.50.300">
    <property type="entry name" value="P-loop containing nucleotide triphosphate hydrolases"/>
    <property type="match status" value="1"/>
</dbReference>
<keyword evidence="6 7" id="KW-0057">Aromatic amino acid biosynthesis</keyword>
<evidence type="ECO:0000256" key="8">
    <source>
        <dbReference type="SAM" id="MobiDB-lite"/>
    </source>
</evidence>
<evidence type="ECO:0000256" key="7">
    <source>
        <dbReference type="HAMAP-Rule" id="MF_00109"/>
    </source>
</evidence>
<dbReference type="CDD" id="cd00464">
    <property type="entry name" value="SK"/>
    <property type="match status" value="1"/>
</dbReference>
<comment type="pathway">
    <text evidence="7">Metabolic intermediate biosynthesis; chorismate biosynthesis; chorismate from D-erythrose 4-phosphate and phosphoenolpyruvate: step 5/7.</text>
</comment>
<dbReference type="GO" id="GO:0005524">
    <property type="term" value="F:ATP binding"/>
    <property type="evidence" value="ECO:0007669"/>
    <property type="project" value="UniProtKB-UniRule"/>
</dbReference>
<dbReference type="RefSeq" id="WP_141850092.1">
    <property type="nucleotide sequence ID" value="NZ_BAAAPR010000019.1"/>
</dbReference>
<accession>A0A542E6N0</accession>
<evidence type="ECO:0000313" key="9">
    <source>
        <dbReference type="EMBL" id="TQJ10939.1"/>
    </source>
</evidence>
<keyword evidence="10" id="KW-1185">Reference proteome</keyword>
<dbReference type="InterPro" id="IPR000623">
    <property type="entry name" value="Shikimate_kinase/TSH1"/>
</dbReference>
<dbReference type="GO" id="GO:0009423">
    <property type="term" value="P:chorismate biosynthetic process"/>
    <property type="evidence" value="ECO:0007669"/>
    <property type="project" value="UniProtKB-UniRule"/>
</dbReference>
<comment type="subunit">
    <text evidence="7">Monomer.</text>
</comment>
<organism evidence="9 10">
    <name type="scientific">Lapillicoccus jejuensis</name>
    <dbReference type="NCBI Taxonomy" id="402171"/>
    <lineage>
        <taxon>Bacteria</taxon>
        <taxon>Bacillati</taxon>
        <taxon>Actinomycetota</taxon>
        <taxon>Actinomycetes</taxon>
        <taxon>Micrococcales</taxon>
        <taxon>Intrasporangiaceae</taxon>
        <taxon>Lapillicoccus</taxon>
    </lineage>
</organism>
<comment type="function">
    <text evidence="7">Catalyzes the specific phosphorylation of the 3-hydroxyl group of shikimic acid using ATP as a cosubstrate.</text>
</comment>